<organism evidence="2 3">
    <name type="scientific">Gossypium stocksii</name>
    <dbReference type="NCBI Taxonomy" id="47602"/>
    <lineage>
        <taxon>Eukaryota</taxon>
        <taxon>Viridiplantae</taxon>
        <taxon>Streptophyta</taxon>
        <taxon>Embryophyta</taxon>
        <taxon>Tracheophyta</taxon>
        <taxon>Spermatophyta</taxon>
        <taxon>Magnoliopsida</taxon>
        <taxon>eudicotyledons</taxon>
        <taxon>Gunneridae</taxon>
        <taxon>Pentapetalae</taxon>
        <taxon>rosids</taxon>
        <taxon>malvids</taxon>
        <taxon>Malvales</taxon>
        <taxon>Malvaceae</taxon>
        <taxon>Malvoideae</taxon>
        <taxon>Gossypium</taxon>
    </lineage>
</organism>
<name>A0A9D3USW9_9ROSI</name>
<dbReference type="Pfam" id="PF14392">
    <property type="entry name" value="zf-CCHC_4"/>
    <property type="match status" value="1"/>
</dbReference>
<dbReference type="InterPro" id="IPR025836">
    <property type="entry name" value="Zn_knuckle_CX2CX4HX4C"/>
</dbReference>
<dbReference type="OrthoDB" id="1000626at2759"/>
<dbReference type="AlphaFoldDB" id="A0A9D3USW9"/>
<keyword evidence="3" id="KW-1185">Reference proteome</keyword>
<proteinExistence type="predicted"/>
<gene>
    <name evidence="2" type="ORF">J1N35_034903</name>
</gene>
<comment type="caution">
    <text evidence="2">The sequence shown here is derived from an EMBL/GenBank/DDBJ whole genome shotgun (WGS) entry which is preliminary data.</text>
</comment>
<dbReference type="Proteomes" id="UP000828251">
    <property type="component" value="Unassembled WGS sequence"/>
</dbReference>
<sequence length="278" mass="31446">MEQGIAKLNLMDEEEEEFNEENSMAEWNYQYCLVGRNFIRVRVRLDVTMPLKRKKKIRIGNATMIYARFQYKKLGLFCFVCGKMRHNESFCPLRLRIEPSKFVFGSIDLERNKFQHKLRGEIDIETNSMSDLGRKDLIPKSRILNAGQQLPISGNDRWNNLGAGELVGQAVDIGPMDLMLDEENSLLVVSDGKKRQRVMEGSNGSSVIVSASSVKQSSRRVAHTFAVEGGRRHGFCSWSDGLPESVTKMAMMDRLAWLRNLRGLGTCSDLGEGSCESP</sequence>
<reference evidence="2 3" key="1">
    <citation type="journal article" date="2021" name="Plant Biotechnol. J.">
        <title>Multi-omics assisted identification of the key and species-specific regulatory components of drought-tolerant mechanisms in Gossypium stocksii.</title>
        <authorList>
            <person name="Yu D."/>
            <person name="Ke L."/>
            <person name="Zhang D."/>
            <person name="Wu Y."/>
            <person name="Sun Y."/>
            <person name="Mei J."/>
            <person name="Sun J."/>
            <person name="Sun Y."/>
        </authorList>
    </citation>
    <scope>NUCLEOTIDE SEQUENCE [LARGE SCALE GENOMIC DNA]</scope>
    <source>
        <strain evidence="3">cv. E1</strain>
        <tissue evidence="2">Leaf</tissue>
    </source>
</reference>
<accession>A0A9D3USW9</accession>
<dbReference type="EMBL" id="JAIQCV010000010">
    <property type="protein sequence ID" value="KAH1056838.1"/>
    <property type="molecule type" value="Genomic_DNA"/>
</dbReference>
<feature type="domain" description="Zinc knuckle CX2CX4HX4C" evidence="1">
    <location>
        <begin position="45"/>
        <end position="92"/>
    </location>
</feature>
<evidence type="ECO:0000313" key="2">
    <source>
        <dbReference type="EMBL" id="KAH1056838.1"/>
    </source>
</evidence>
<protein>
    <recommendedName>
        <fullName evidence="1">Zinc knuckle CX2CX4HX4C domain-containing protein</fullName>
    </recommendedName>
</protein>
<evidence type="ECO:0000313" key="3">
    <source>
        <dbReference type="Proteomes" id="UP000828251"/>
    </source>
</evidence>
<evidence type="ECO:0000259" key="1">
    <source>
        <dbReference type="Pfam" id="PF14392"/>
    </source>
</evidence>